<gene>
    <name evidence="1" type="ORF">IP91_02868</name>
</gene>
<keyword evidence="2" id="KW-1185">Reference proteome</keyword>
<comment type="caution">
    <text evidence="1">The sequence shown here is derived from an EMBL/GenBank/DDBJ whole genome shotgun (WGS) entry which is preliminary data.</text>
</comment>
<dbReference type="EMBL" id="VLLB01000004">
    <property type="protein sequence ID" value="TWI65458.1"/>
    <property type="molecule type" value="Genomic_DNA"/>
</dbReference>
<dbReference type="RefSeq" id="WP_199754599.1">
    <property type="nucleotide sequence ID" value="NZ_VLLB01000004.1"/>
</dbReference>
<sequence length="120" mass="13723">MTAKSTALDDGVTIKAFRMQLKPGMVDEYRRRHDELWPDLAEALRNAGIHDYSIFLDEASLALFAVLKLKPGYPIADLPKQPVMARWWDHMADIMEVEADGDPKNRPKEWALPSMFHFPG</sequence>
<proteinExistence type="predicted"/>
<dbReference type="SUPFAM" id="SSF54909">
    <property type="entry name" value="Dimeric alpha+beta barrel"/>
    <property type="match status" value="1"/>
</dbReference>
<accession>A0A562R8P5</accession>
<name>A0A562R8P5_9BURK</name>
<dbReference type="GO" id="GO:0019301">
    <property type="term" value="P:rhamnose catabolic process"/>
    <property type="evidence" value="ECO:0007669"/>
    <property type="project" value="TreeGrafter"/>
</dbReference>
<dbReference type="InterPro" id="IPR011008">
    <property type="entry name" value="Dimeric_a/b-barrel"/>
</dbReference>
<dbReference type="Proteomes" id="UP000318431">
    <property type="component" value="Unassembled WGS sequence"/>
</dbReference>
<evidence type="ECO:0000313" key="1">
    <source>
        <dbReference type="EMBL" id="TWI65458.1"/>
    </source>
</evidence>
<organism evidence="1 2">
    <name type="scientific">Pseudoduganella lurida</name>
    <dbReference type="NCBI Taxonomy" id="1036180"/>
    <lineage>
        <taxon>Bacteria</taxon>
        <taxon>Pseudomonadati</taxon>
        <taxon>Pseudomonadota</taxon>
        <taxon>Betaproteobacteria</taxon>
        <taxon>Burkholderiales</taxon>
        <taxon>Oxalobacteraceae</taxon>
        <taxon>Telluria group</taxon>
        <taxon>Pseudoduganella</taxon>
    </lineage>
</organism>
<dbReference type="InterPro" id="IPR008000">
    <property type="entry name" value="Rham/fucose_mutarotase"/>
</dbReference>
<evidence type="ECO:0000313" key="2">
    <source>
        <dbReference type="Proteomes" id="UP000318431"/>
    </source>
</evidence>
<dbReference type="AlphaFoldDB" id="A0A562R8P5"/>
<dbReference type="PANTHER" id="PTHR34389">
    <property type="entry name" value="L-RHAMNOSE MUTAROTASE"/>
    <property type="match status" value="1"/>
</dbReference>
<protein>
    <submittedName>
        <fullName evidence="1">L-rhamnose mutarotase</fullName>
    </submittedName>
</protein>
<dbReference type="Gene3D" id="3.30.70.100">
    <property type="match status" value="1"/>
</dbReference>
<dbReference type="Pfam" id="PF05336">
    <property type="entry name" value="rhaM"/>
    <property type="match status" value="1"/>
</dbReference>
<dbReference type="PANTHER" id="PTHR34389:SF2">
    <property type="entry name" value="L-RHAMNOSE MUTAROTASE"/>
    <property type="match status" value="1"/>
</dbReference>
<reference evidence="1 2" key="1">
    <citation type="journal article" date="2015" name="Stand. Genomic Sci.">
        <title>Genomic Encyclopedia of Bacterial and Archaeal Type Strains, Phase III: the genomes of soil and plant-associated and newly described type strains.</title>
        <authorList>
            <person name="Whitman W.B."/>
            <person name="Woyke T."/>
            <person name="Klenk H.P."/>
            <person name="Zhou Y."/>
            <person name="Lilburn T.G."/>
            <person name="Beck B.J."/>
            <person name="De Vos P."/>
            <person name="Vandamme P."/>
            <person name="Eisen J.A."/>
            <person name="Garrity G."/>
            <person name="Hugenholtz P."/>
            <person name="Kyrpides N.C."/>
        </authorList>
    </citation>
    <scope>NUCLEOTIDE SEQUENCE [LARGE SCALE GENOMIC DNA]</scope>
    <source>
        <strain evidence="1 2">CGMCC 1.10822</strain>
    </source>
</reference>
<dbReference type="GO" id="GO:0016857">
    <property type="term" value="F:racemase and epimerase activity, acting on carbohydrates and derivatives"/>
    <property type="evidence" value="ECO:0007669"/>
    <property type="project" value="InterPro"/>
</dbReference>